<feature type="region of interest" description="Disordered" evidence="1">
    <location>
        <begin position="87"/>
        <end position="107"/>
    </location>
</feature>
<feature type="compositionally biased region" description="Polar residues" evidence="1">
    <location>
        <begin position="92"/>
        <end position="105"/>
    </location>
</feature>
<reference evidence="2 3" key="1">
    <citation type="submission" date="2024-07" db="EMBL/GenBank/DDBJ databases">
        <title>Chromosome-level genome assembly of the water stick insect Ranatra chinensis (Heteroptera: Nepidae).</title>
        <authorList>
            <person name="Liu X."/>
        </authorList>
    </citation>
    <scope>NUCLEOTIDE SEQUENCE [LARGE SCALE GENOMIC DNA]</scope>
    <source>
        <strain evidence="2">Cailab_2021Rc</strain>
        <tissue evidence="2">Muscle</tissue>
    </source>
</reference>
<protein>
    <submittedName>
        <fullName evidence="2">Uncharacterized protein</fullName>
    </submittedName>
</protein>
<dbReference type="AlphaFoldDB" id="A0ABD0Y4S5"/>
<evidence type="ECO:0000256" key="1">
    <source>
        <dbReference type="SAM" id="MobiDB-lite"/>
    </source>
</evidence>
<evidence type="ECO:0000313" key="3">
    <source>
        <dbReference type="Proteomes" id="UP001558652"/>
    </source>
</evidence>
<dbReference type="Proteomes" id="UP001558652">
    <property type="component" value="Unassembled WGS sequence"/>
</dbReference>
<organism evidence="2 3">
    <name type="scientific">Ranatra chinensis</name>
    <dbReference type="NCBI Taxonomy" id="642074"/>
    <lineage>
        <taxon>Eukaryota</taxon>
        <taxon>Metazoa</taxon>
        <taxon>Ecdysozoa</taxon>
        <taxon>Arthropoda</taxon>
        <taxon>Hexapoda</taxon>
        <taxon>Insecta</taxon>
        <taxon>Pterygota</taxon>
        <taxon>Neoptera</taxon>
        <taxon>Paraneoptera</taxon>
        <taxon>Hemiptera</taxon>
        <taxon>Heteroptera</taxon>
        <taxon>Panheteroptera</taxon>
        <taxon>Nepomorpha</taxon>
        <taxon>Nepidae</taxon>
        <taxon>Ranatrinae</taxon>
        <taxon>Ranatra</taxon>
    </lineage>
</organism>
<sequence>MAKCEKKNGCRFWREGIERDPNIAAQGNLVVPYRPSGFQSYKYKLLINYLIPPSQGGDVFPEDALTISERCSLHFMLSSSVDEWERGDEVSTCPNSKTEQRQSAPVSMIPRRPDAMASAKAPVQPRKDSSPLVDLVTNRHSWGVEDFSTVVSDYFEDSRRKRSSCPMEKGVIRTKRYGDVSGGRLLAAVATALAPQQVLQKVMLGTSSQDYLEEELPARMAQGGDLVDNKWAATLAGDLAELIVLQAPFTHNLQLGPGGDWNDTVIPTQYFMRADFTTIAKGFWQATDAEIIGSIDGLVLASEAEKWSEISGSLRLSQLLEMYYSDMGSNLPGYNRACNRKFYYYNHLAKQGKTIVLQTQYFAEVMSLTTPHYFINDTYLVLKSQEAFNAFKQYTPSIVEREEQCPQKWTVRPRLKLNVILDATWLPYDKLTFLMSIGEELDVSVIDGSRIEAVINGKSGAVIVEDATTLGSLYLQWNNSTLMDRGISSRVRSAFGHVTIIIGLSSAVTDWDIDRSQQVYNAIKAYRPEMQFLFVGMPERFSKLLRLSGGDRTLQVDRNEADRQSVVNKIMDYLSYVPRTLRPAECSKNGTTKASNVTYEEYISPEIPHYYKIDPMYLCQHTEYLVIKLTNYGYGSLSACLSRNELEPVPRQVCKHAGPFDRLDLTLRRPCSAPLRSQAEGDDGWSASVSSNNNRKDFPCRPVYVTITGKRSLNKCTEKNCRLPDQIRFMVQIIGLSCVSDKGVTCSAGRLILDSFLIALGLITSADGFVFSNNGAPEDSFMGWVRSSAPSVTRQLSGYAVPIIGEYTTD</sequence>
<proteinExistence type="predicted"/>
<keyword evidence="3" id="KW-1185">Reference proteome</keyword>
<name>A0ABD0Y4S5_9HEMI</name>
<comment type="caution">
    <text evidence="2">The sequence shown here is derived from an EMBL/GenBank/DDBJ whole genome shotgun (WGS) entry which is preliminary data.</text>
</comment>
<evidence type="ECO:0000313" key="2">
    <source>
        <dbReference type="EMBL" id="KAL1122400.1"/>
    </source>
</evidence>
<gene>
    <name evidence="2" type="ORF">AAG570_003804</name>
</gene>
<accession>A0ABD0Y4S5</accession>
<dbReference type="EMBL" id="JBFDAA010000014">
    <property type="protein sequence ID" value="KAL1122400.1"/>
    <property type="molecule type" value="Genomic_DNA"/>
</dbReference>